<feature type="chain" id="PRO_5025474010" description="GPI anchored protein" evidence="2">
    <location>
        <begin position="20"/>
        <end position="210"/>
    </location>
</feature>
<keyword evidence="4" id="KW-1185">Reference proteome</keyword>
<proteinExistence type="predicted"/>
<evidence type="ECO:0000313" key="4">
    <source>
        <dbReference type="Proteomes" id="UP000799421"/>
    </source>
</evidence>
<gene>
    <name evidence="3" type="ORF">K470DRAFT_217771</name>
</gene>
<evidence type="ECO:0000256" key="1">
    <source>
        <dbReference type="SAM" id="Phobius"/>
    </source>
</evidence>
<feature type="signal peptide" evidence="2">
    <location>
        <begin position="1"/>
        <end position="19"/>
    </location>
</feature>
<dbReference type="PANTHER" id="PTHR39599:SF1">
    <property type="entry name" value="GPI-ANCHORED PROTEIN (EUROFUNG)"/>
    <property type="match status" value="1"/>
</dbReference>
<dbReference type="PANTHER" id="PTHR39599">
    <property type="entry name" value="GPI-ANCHORED PROTEIN (EUROFUNG)-RELATED-RELATED"/>
    <property type="match status" value="1"/>
</dbReference>
<keyword evidence="1" id="KW-1133">Transmembrane helix</keyword>
<evidence type="ECO:0000256" key="2">
    <source>
        <dbReference type="SAM" id="SignalP"/>
    </source>
</evidence>
<evidence type="ECO:0000313" key="3">
    <source>
        <dbReference type="EMBL" id="KAF2860091.1"/>
    </source>
</evidence>
<organism evidence="3 4">
    <name type="scientific">Piedraia hortae CBS 480.64</name>
    <dbReference type="NCBI Taxonomy" id="1314780"/>
    <lineage>
        <taxon>Eukaryota</taxon>
        <taxon>Fungi</taxon>
        <taxon>Dikarya</taxon>
        <taxon>Ascomycota</taxon>
        <taxon>Pezizomycotina</taxon>
        <taxon>Dothideomycetes</taxon>
        <taxon>Dothideomycetidae</taxon>
        <taxon>Capnodiales</taxon>
        <taxon>Piedraiaceae</taxon>
        <taxon>Piedraia</taxon>
    </lineage>
</organism>
<dbReference type="AlphaFoldDB" id="A0A6A7BXZ6"/>
<dbReference type="EMBL" id="MU005985">
    <property type="protein sequence ID" value="KAF2860091.1"/>
    <property type="molecule type" value="Genomic_DNA"/>
</dbReference>
<evidence type="ECO:0008006" key="5">
    <source>
        <dbReference type="Google" id="ProtNLM"/>
    </source>
</evidence>
<feature type="transmembrane region" description="Helical" evidence="1">
    <location>
        <begin position="191"/>
        <end position="209"/>
    </location>
</feature>
<dbReference type="Proteomes" id="UP000799421">
    <property type="component" value="Unassembled WGS sequence"/>
</dbReference>
<dbReference type="OrthoDB" id="2426396at2759"/>
<reference evidence="3" key="1">
    <citation type="journal article" date="2020" name="Stud. Mycol.">
        <title>101 Dothideomycetes genomes: a test case for predicting lifestyles and emergence of pathogens.</title>
        <authorList>
            <person name="Haridas S."/>
            <person name="Albert R."/>
            <person name="Binder M."/>
            <person name="Bloem J."/>
            <person name="Labutti K."/>
            <person name="Salamov A."/>
            <person name="Andreopoulos B."/>
            <person name="Baker S."/>
            <person name="Barry K."/>
            <person name="Bills G."/>
            <person name="Bluhm B."/>
            <person name="Cannon C."/>
            <person name="Castanera R."/>
            <person name="Culley D."/>
            <person name="Daum C."/>
            <person name="Ezra D."/>
            <person name="Gonzalez J."/>
            <person name="Henrissat B."/>
            <person name="Kuo A."/>
            <person name="Liang C."/>
            <person name="Lipzen A."/>
            <person name="Lutzoni F."/>
            <person name="Magnuson J."/>
            <person name="Mondo S."/>
            <person name="Nolan M."/>
            <person name="Ohm R."/>
            <person name="Pangilinan J."/>
            <person name="Park H.-J."/>
            <person name="Ramirez L."/>
            <person name="Alfaro M."/>
            <person name="Sun H."/>
            <person name="Tritt A."/>
            <person name="Yoshinaga Y."/>
            <person name="Zwiers L.-H."/>
            <person name="Turgeon B."/>
            <person name="Goodwin S."/>
            <person name="Spatafora J."/>
            <person name="Crous P."/>
            <person name="Grigoriev I."/>
        </authorList>
    </citation>
    <scope>NUCLEOTIDE SEQUENCE</scope>
    <source>
        <strain evidence="3">CBS 480.64</strain>
    </source>
</reference>
<keyword evidence="1" id="KW-0472">Membrane</keyword>
<keyword evidence="1" id="KW-0812">Transmembrane</keyword>
<accession>A0A6A7BXZ6</accession>
<keyword evidence="2" id="KW-0732">Signal</keyword>
<name>A0A6A7BXZ6_9PEZI</name>
<sequence>MIAFVLTALAAVLVAPIQAQQTYYFSGAVTVGGGGGTGSPAVQAQCPADHPISCTNIQQPDSCCPSGNYCAWANSQVGCCPEGQTCNGWANAGGGAAAAVGGWAPSTTWVAPSTTYIQPSPTTPMYGSVVVVPAGYTTPLTVTTVVTSQQNGGEQQQGYCLTITARGPNLPAVARGNCGNVLIVAADAQRVGVALMLMLVSIAVGGLLMT</sequence>
<protein>
    <recommendedName>
        <fullName evidence="5">GPI anchored protein</fullName>
    </recommendedName>
</protein>